<feature type="region of interest" description="Disordered" evidence="1">
    <location>
        <begin position="64"/>
        <end position="102"/>
    </location>
</feature>
<name>A0A4S4KJ75_9AGAM</name>
<dbReference type="SUPFAM" id="SSF52402">
    <property type="entry name" value="Adenine nucleotide alpha hydrolases-like"/>
    <property type="match status" value="1"/>
</dbReference>
<dbReference type="InterPro" id="IPR011063">
    <property type="entry name" value="TilS/TtcA_N"/>
</dbReference>
<evidence type="ECO:0000313" key="3">
    <source>
        <dbReference type="EMBL" id="THG97717.1"/>
    </source>
</evidence>
<dbReference type="Pfam" id="PF04146">
    <property type="entry name" value="YTH"/>
    <property type="match status" value="1"/>
</dbReference>
<dbReference type="GO" id="GO:0003729">
    <property type="term" value="F:mRNA binding"/>
    <property type="evidence" value="ECO:0007669"/>
    <property type="project" value="TreeGrafter"/>
</dbReference>
<feature type="region of interest" description="Disordered" evidence="1">
    <location>
        <begin position="204"/>
        <end position="273"/>
    </location>
</feature>
<feature type="region of interest" description="Disordered" evidence="1">
    <location>
        <begin position="340"/>
        <end position="429"/>
    </location>
</feature>
<proteinExistence type="predicted"/>
<feature type="compositionally biased region" description="Low complexity" evidence="1">
    <location>
        <begin position="148"/>
        <end position="160"/>
    </location>
</feature>
<dbReference type="CDD" id="cd21134">
    <property type="entry name" value="YTH"/>
    <property type="match status" value="1"/>
</dbReference>
<gene>
    <name evidence="3" type="ORF">EW145_g7558</name>
</gene>
<dbReference type="AlphaFoldDB" id="A0A4S4KJ75"/>
<feature type="compositionally biased region" description="Pro residues" evidence="1">
    <location>
        <begin position="161"/>
        <end position="173"/>
    </location>
</feature>
<accession>A0A4S4KJ75</accession>
<dbReference type="GO" id="GO:1990247">
    <property type="term" value="F:N6-methyladenosine-containing RNA reader activity"/>
    <property type="evidence" value="ECO:0007669"/>
    <property type="project" value="TreeGrafter"/>
</dbReference>
<dbReference type="Pfam" id="PF01171">
    <property type="entry name" value="ATP_bind_3"/>
    <property type="match status" value="1"/>
</dbReference>
<feature type="non-terminal residue" evidence="3">
    <location>
        <position position="1001"/>
    </location>
</feature>
<feature type="domain" description="YTH" evidence="2">
    <location>
        <begin position="538"/>
        <end position="673"/>
    </location>
</feature>
<dbReference type="Proteomes" id="UP000308199">
    <property type="component" value="Unassembled WGS sequence"/>
</dbReference>
<feature type="compositionally biased region" description="Acidic residues" evidence="1">
    <location>
        <begin position="224"/>
        <end position="240"/>
    </location>
</feature>
<organism evidence="3 4">
    <name type="scientific">Phellinidium pouzarii</name>
    <dbReference type="NCBI Taxonomy" id="167371"/>
    <lineage>
        <taxon>Eukaryota</taxon>
        <taxon>Fungi</taxon>
        <taxon>Dikarya</taxon>
        <taxon>Basidiomycota</taxon>
        <taxon>Agaricomycotina</taxon>
        <taxon>Agaricomycetes</taxon>
        <taxon>Hymenochaetales</taxon>
        <taxon>Hymenochaetaceae</taxon>
        <taxon>Phellinidium</taxon>
    </lineage>
</organism>
<evidence type="ECO:0000313" key="4">
    <source>
        <dbReference type="Proteomes" id="UP000308199"/>
    </source>
</evidence>
<dbReference type="NCBIfam" id="TIGR02432">
    <property type="entry name" value="lysidine_TilS_N"/>
    <property type="match status" value="1"/>
</dbReference>
<sequence length="1001" mass="109530">MSNHPVSPPPIPSSPPASSVRRHHTITATSRAARTGSRLLAEEAQQQAWNDDEVVDQDWVGGVGAVGEKSSSLHRQSSLPTRYNRAFPRSNQNRQGGALTPRTMNSLTAITAEHGHEGEEEDWENDMRAWNGDERLSAHDIAQYQVDSQSGSSHGHSPLSPSFPPNIPSPPPAEANVRRHQSLTYGAAGGNVRRMAVNLRRSGTLQAQIERPHPSAASPPSPLENEEDYQEEESQNDEEYQYALHQQQQQQNVYNQSTGQYTPTSVGRSSPWSMASNNEWKYGQGISGNSGSNGGASAIDDVQRALSVLEISGGNFPQNQGFVNSSNGNQGMVPPRLNQQGVPVGQTSGLRRSDNGNGMGMNQRSGKLSLITDVEGGGMTSGPTSASGVMPPIGHGLPHQQQQQGLSMSHSQPQPQSHRNSNASATGPWEQKDRVLTSRTSNPNLQYSAAVYDTSSLPPNPTVPAHYLNQQQGGQGQVPRLGVSSYGQTQSAQGQTQGPANAGGQQGPGYISSPIDVPSLITAKGYNPSTFECRPTFARFFVIKSYTEDDVHKSLKYEIWSSTDPGNKRLDKAFKETSGRGPIYLFFSVNASGHFCGMAEMLTSVDYTRSSTVWASDKWKGVFKVKWIFVRDIPNANLRHIKLNNTQERKPVTNSRDTQELLPDAGQEMLRIFYTHPARTSLLQDFAFYEATSIYAKIATATVSRLSPPTVTFTTASAYSAAPAAPVCAAEPIHGPTSRHAGSDDVHANELAIRDSEYYAQPEPRPRQCKPGLQSLSMHGFILYRFRLLRSDIRKDTWIRRMLRLLKGKASKSLWNSPYFKPRRAQLRSSFKFSTISRENDDDTPISTNEFSAYLKACFPAESMPDKIAVAFSGGPDSTCLLYLLKQLTTSNKYSGSLPSTVLAVTVDHGLQAASSQMTARCVDLASFLQVQHIVLKIPWGTAPFPPHSSQSESHAFENIAREARYHLLLEALRKEEAATLAFGHHADDQLETALLRLARG</sequence>
<evidence type="ECO:0000259" key="2">
    <source>
        <dbReference type="PROSITE" id="PS50882"/>
    </source>
</evidence>
<comment type="caution">
    <text evidence="3">The sequence shown here is derived from an EMBL/GenBank/DDBJ whole genome shotgun (WGS) entry which is preliminary data.</text>
</comment>
<feature type="compositionally biased region" description="Pro residues" evidence="1">
    <location>
        <begin position="1"/>
        <end position="15"/>
    </location>
</feature>
<dbReference type="EMBL" id="SGPK01000782">
    <property type="protein sequence ID" value="THG97717.1"/>
    <property type="molecule type" value="Genomic_DNA"/>
</dbReference>
<dbReference type="GO" id="GO:0061157">
    <property type="term" value="P:mRNA destabilization"/>
    <property type="evidence" value="ECO:0007669"/>
    <property type="project" value="TreeGrafter"/>
</dbReference>
<feature type="compositionally biased region" description="Polar residues" evidence="1">
    <location>
        <begin position="252"/>
        <end position="273"/>
    </location>
</feature>
<dbReference type="InterPro" id="IPR007275">
    <property type="entry name" value="YTH_domain"/>
</dbReference>
<reference evidence="3 4" key="1">
    <citation type="submission" date="2019-02" db="EMBL/GenBank/DDBJ databases">
        <title>Genome sequencing of the rare red list fungi Phellinidium pouzarii.</title>
        <authorList>
            <person name="Buettner E."/>
            <person name="Kellner H."/>
        </authorList>
    </citation>
    <scope>NUCLEOTIDE SEQUENCE [LARGE SCALE GENOMIC DNA]</scope>
    <source>
        <strain evidence="3 4">DSM 108285</strain>
    </source>
</reference>
<dbReference type="GO" id="GO:0005737">
    <property type="term" value="C:cytoplasm"/>
    <property type="evidence" value="ECO:0007669"/>
    <property type="project" value="TreeGrafter"/>
</dbReference>
<dbReference type="GO" id="GO:0008033">
    <property type="term" value="P:tRNA processing"/>
    <property type="evidence" value="ECO:0007669"/>
    <property type="project" value="InterPro"/>
</dbReference>
<feature type="compositionally biased region" description="Polar residues" evidence="1">
    <location>
        <begin position="69"/>
        <end position="81"/>
    </location>
</feature>
<keyword evidence="4" id="KW-1185">Reference proteome</keyword>
<dbReference type="InterPro" id="IPR045168">
    <property type="entry name" value="YTH_prot"/>
</dbReference>
<dbReference type="InterPro" id="IPR012795">
    <property type="entry name" value="tRNA_Ile_lys_synt_N"/>
</dbReference>
<dbReference type="Gene3D" id="3.10.590.10">
    <property type="entry name" value="ph1033 like domains"/>
    <property type="match status" value="1"/>
</dbReference>
<dbReference type="GO" id="GO:0005524">
    <property type="term" value="F:ATP binding"/>
    <property type="evidence" value="ECO:0007669"/>
    <property type="project" value="InterPro"/>
</dbReference>
<feature type="region of interest" description="Disordered" evidence="1">
    <location>
        <begin position="452"/>
        <end position="513"/>
    </location>
</feature>
<dbReference type="GO" id="GO:0016879">
    <property type="term" value="F:ligase activity, forming carbon-nitrogen bonds"/>
    <property type="evidence" value="ECO:0007669"/>
    <property type="project" value="InterPro"/>
</dbReference>
<dbReference type="CDD" id="cd01992">
    <property type="entry name" value="TilS_N"/>
    <property type="match status" value="1"/>
</dbReference>
<dbReference type="Gene3D" id="3.40.50.620">
    <property type="entry name" value="HUPs"/>
    <property type="match status" value="1"/>
</dbReference>
<dbReference type="PANTHER" id="PTHR12357">
    <property type="entry name" value="YTH YT521-B HOMOLOGY DOMAIN-CONTAINING"/>
    <property type="match status" value="1"/>
</dbReference>
<feature type="region of interest" description="Disordered" evidence="1">
    <location>
        <begin position="1"/>
        <end position="36"/>
    </location>
</feature>
<feature type="region of interest" description="Disordered" evidence="1">
    <location>
        <begin position="146"/>
        <end position="177"/>
    </location>
</feature>
<dbReference type="InterPro" id="IPR014729">
    <property type="entry name" value="Rossmann-like_a/b/a_fold"/>
</dbReference>
<dbReference type="PROSITE" id="PS50882">
    <property type="entry name" value="YTH"/>
    <property type="match status" value="1"/>
</dbReference>
<evidence type="ECO:0000256" key="1">
    <source>
        <dbReference type="SAM" id="MobiDB-lite"/>
    </source>
</evidence>
<feature type="compositionally biased region" description="Low complexity" evidence="1">
    <location>
        <begin position="391"/>
        <end position="418"/>
    </location>
</feature>
<protein>
    <recommendedName>
        <fullName evidence="2">YTH domain-containing protein</fullName>
    </recommendedName>
</protein>
<feature type="compositionally biased region" description="Low complexity" evidence="1">
    <location>
        <begin position="484"/>
        <end position="503"/>
    </location>
</feature>
<feature type="compositionally biased region" description="Polar residues" evidence="1">
    <location>
        <begin position="340"/>
        <end position="350"/>
    </location>
</feature>
<dbReference type="OrthoDB" id="306690at2759"/>
<dbReference type="PANTHER" id="PTHR12357:SF89">
    <property type="entry name" value="YTH DOMAIN-CONTAINING FAMILY PROTEIN"/>
    <property type="match status" value="1"/>
</dbReference>